<dbReference type="Proteomes" id="UP000249005">
    <property type="component" value="Chromosome 1"/>
</dbReference>
<dbReference type="EMBL" id="LS483470">
    <property type="protein sequence ID" value="SQI40558.1"/>
    <property type="molecule type" value="Genomic_DNA"/>
</dbReference>
<sequence length="73" mass="8527">MYPYGPFTLGIDCAFALKTRICPDFLRHFFSFVQRNKNALLLNQHTERCMVSHHFSHTGLLFRFAPLPVSIKQ</sequence>
<protein>
    <submittedName>
        <fullName evidence="1">Uncharacterized protein</fullName>
    </submittedName>
</protein>
<accession>A0A2X4UXQ0</accession>
<organism evidence="1 2">
    <name type="scientific">Leminorella richardii</name>
    <dbReference type="NCBI Taxonomy" id="158841"/>
    <lineage>
        <taxon>Bacteria</taxon>
        <taxon>Pseudomonadati</taxon>
        <taxon>Pseudomonadota</taxon>
        <taxon>Gammaproteobacteria</taxon>
        <taxon>Enterobacterales</taxon>
        <taxon>Budviciaceae</taxon>
        <taxon>Leminorella</taxon>
    </lineage>
</organism>
<proteinExistence type="predicted"/>
<dbReference type="AlphaFoldDB" id="A0A2X4UXQ0"/>
<reference evidence="1 2" key="1">
    <citation type="submission" date="2018-06" db="EMBL/GenBank/DDBJ databases">
        <authorList>
            <consortium name="Pathogen Informatics"/>
            <person name="Doyle S."/>
        </authorList>
    </citation>
    <scope>NUCLEOTIDE SEQUENCE [LARGE SCALE GENOMIC DNA]</scope>
    <source>
        <strain evidence="1 2">NCTC12151</strain>
    </source>
</reference>
<name>A0A2X4UXQ0_9GAMM</name>
<dbReference type="KEGG" id="lri:NCTC12151_01670"/>
<evidence type="ECO:0000313" key="2">
    <source>
        <dbReference type="Proteomes" id="UP000249005"/>
    </source>
</evidence>
<gene>
    <name evidence="1" type="ORF">NCTC12151_01670</name>
</gene>
<keyword evidence="2" id="KW-1185">Reference proteome</keyword>
<evidence type="ECO:0000313" key="1">
    <source>
        <dbReference type="EMBL" id="SQI40558.1"/>
    </source>
</evidence>